<dbReference type="InterPro" id="IPR036388">
    <property type="entry name" value="WH-like_DNA-bd_sf"/>
</dbReference>
<dbReference type="EMBL" id="JBHFGU010000002">
    <property type="protein sequence ID" value="MFB2619593.1"/>
    <property type="molecule type" value="Genomic_DNA"/>
</dbReference>
<accession>A0ABV4VH58</accession>
<sequence length="189" mass="20607">MAYVNRNEFADILGKSPKWVANQIDSGLPVEGGGSRGKALVINTELAINWLIEREVKRQVGELQGPNGAPVEGTKDGEELLLTMAKRRKADVDAAKAEQSVIDLEDVGQFLYAISALYGSELNSLGARLASEVAQIHEPAMCKHRIDSECRRVRAATAERLRGFVAEYRSQQRSDSGCEASEECSDLGD</sequence>
<name>A0ABV4VH58_9GAMM</name>
<evidence type="ECO:0000313" key="2">
    <source>
        <dbReference type="Proteomes" id="UP001576708"/>
    </source>
</evidence>
<gene>
    <name evidence="1" type="ORF">ACE02W_07260</name>
</gene>
<evidence type="ECO:0000313" key="1">
    <source>
        <dbReference type="EMBL" id="MFB2619593.1"/>
    </source>
</evidence>
<dbReference type="Proteomes" id="UP001576708">
    <property type="component" value="Unassembled WGS sequence"/>
</dbReference>
<reference evidence="1 2" key="1">
    <citation type="submission" date="2024-09" db="EMBL/GenBank/DDBJ databases">
        <authorList>
            <person name="Zhang Y."/>
        </authorList>
    </citation>
    <scope>NUCLEOTIDE SEQUENCE [LARGE SCALE GENOMIC DNA]</scope>
    <source>
        <strain evidence="1 2">ZJ318</strain>
    </source>
</reference>
<comment type="caution">
    <text evidence="1">The sequence shown here is derived from an EMBL/GenBank/DDBJ whole genome shotgun (WGS) entry which is preliminary data.</text>
</comment>
<dbReference type="Gene3D" id="1.10.10.10">
    <property type="entry name" value="Winged helix-like DNA-binding domain superfamily/Winged helix DNA-binding domain"/>
    <property type="match status" value="1"/>
</dbReference>
<proteinExistence type="predicted"/>
<dbReference type="RefSeq" id="WP_220054862.1">
    <property type="nucleotide sequence ID" value="NZ_JBCATE010000002.1"/>
</dbReference>
<keyword evidence="2" id="KW-1185">Reference proteome</keyword>
<protein>
    <submittedName>
        <fullName evidence="1">Terminase small subunit</fullName>
    </submittedName>
</protein>
<dbReference type="Pfam" id="PF07471">
    <property type="entry name" value="Phage_Nu1"/>
    <property type="match status" value="1"/>
</dbReference>
<dbReference type="InterPro" id="IPR010906">
    <property type="entry name" value="Phage_lambda_Nu1_terminase-ssu"/>
</dbReference>
<organism evidence="1 2">
    <name type="scientific">Shewanella mangrovisoli</name>
    <dbReference type="NCBI Taxonomy" id="2864211"/>
    <lineage>
        <taxon>Bacteria</taxon>
        <taxon>Pseudomonadati</taxon>
        <taxon>Pseudomonadota</taxon>
        <taxon>Gammaproteobacteria</taxon>
        <taxon>Alteromonadales</taxon>
        <taxon>Shewanellaceae</taxon>
        <taxon>Shewanella</taxon>
    </lineage>
</organism>